<name>A0A450U2B7_9GAMM</name>
<organism evidence="2">
    <name type="scientific">Candidatus Kentrum sp. FM</name>
    <dbReference type="NCBI Taxonomy" id="2126340"/>
    <lineage>
        <taxon>Bacteria</taxon>
        <taxon>Pseudomonadati</taxon>
        <taxon>Pseudomonadota</taxon>
        <taxon>Gammaproteobacteria</taxon>
        <taxon>Candidatus Kentrum</taxon>
    </lineage>
</organism>
<reference evidence="2" key="1">
    <citation type="submission" date="2019-02" db="EMBL/GenBank/DDBJ databases">
        <authorList>
            <person name="Gruber-Vodicka R. H."/>
            <person name="Seah K. B. B."/>
        </authorList>
    </citation>
    <scope>NUCLEOTIDE SEQUENCE</scope>
    <source>
        <strain evidence="3">BECK_BZ163</strain>
        <strain evidence="4">BECK_BZ164</strain>
        <strain evidence="2">BECK_BZ165</strain>
    </source>
</reference>
<dbReference type="EMBL" id="CAADFL010000973">
    <property type="protein sequence ID" value="VFK24156.1"/>
    <property type="molecule type" value="Genomic_DNA"/>
</dbReference>
<feature type="domain" description="YgjP-like metallopeptidase" evidence="1">
    <location>
        <begin position="27"/>
        <end position="229"/>
    </location>
</feature>
<dbReference type="EMBL" id="CAADEZ010000973">
    <property type="protein sequence ID" value="VFJ77280.1"/>
    <property type="molecule type" value="Genomic_DNA"/>
</dbReference>
<dbReference type="EMBL" id="CAADFA010000962">
    <property type="protein sequence ID" value="VFJ77104.1"/>
    <property type="molecule type" value="Genomic_DNA"/>
</dbReference>
<dbReference type="InterPro" id="IPR002725">
    <property type="entry name" value="YgjP-like_metallopeptidase"/>
</dbReference>
<dbReference type="CDD" id="cd07344">
    <property type="entry name" value="M48_yhfN_like"/>
    <property type="match status" value="1"/>
</dbReference>
<evidence type="ECO:0000313" key="2">
    <source>
        <dbReference type="EMBL" id="VFJ77104.1"/>
    </source>
</evidence>
<accession>A0A450U2B7</accession>
<protein>
    <recommendedName>
        <fullName evidence="1">YgjP-like metallopeptidase domain-containing protein</fullName>
    </recommendedName>
</protein>
<dbReference type="AlphaFoldDB" id="A0A450U2B7"/>
<dbReference type="InterPro" id="IPR053136">
    <property type="entry name" value="UTP_pyrophosphatase-like"/>
</dbReference>
<proteinExistence type="predicted"/>
<evidence type="ECO:0000313" key="3">
    <source>
        <dbReference type="EMBL" id="VFJ77280.1"/>
    </source>
</evidence>
<dbReference type="PANTHER" id="PTHR30399:SF1">
    <property type="entry name" value="UTP PYROPHOSPHATASE"/>
    <property type="match status" value="1"/>
</dbReference>
<dbReference type="PANTHER" id="PTHR30399">
    <property type="entry name" value="UNCHARACTERIZED PROTEIN YGJP"/>
    <property type="match status" value="1"/>
</dbReference>
<evidence type="ECO:0000259" key="1">
    <source>
        <dbReference type="Pfam" id="PF01863"/>
    </source>
</evidence>
<sequence length="237" mass="27652">MNQSSSSVRLPGGERIAYTLYRMPRRKRVHLVISHEGHLQVRAPNQFTHSEAKRAIHARSTWIINTLLRIRTLRTGRLSLQSGIRLPFLDETLSLQVTENPTPLVVRERDILHVHAPVADERNIRPSLEYWYRHQAKDYLPVRLGLLADYVGVRPSRVSIRSQKTRWGSCSGKGQISLNWRLMLLPVQLVDYVLIHELCHLHHLNHSPEFWGLVHRLLPDYKEYRARLAKIRDSLVL</sequence>
<dbReference type="Gene3D" id="3.30.2010.10">
    <property type="entry name" value="Metalloproteases ('zincins'), catalytic domain"/>
    <property type="match status" value="1"/>
</dbReference>
<dbReference type="Pfam" id="PF01863">
    <property type="entry name" value="YgjP-like"/>
    <property type="match status" value="1"/>
</dbReference>
<evidence type="ECO:0000313" key="4">
    <source>
        <dbReference type="EMBL" id="VFK24156.1"/>
    </source>
</evidence>
<gene>
    <name evidence="3" type="ORF">BECKFM1743A_GA0114220_109731</name>
    <name evidence="4" type="ORF">BECKFM1743B_GA0114221_109731</name>
    <name evidence="2" type="ORF">BECKFM1743C_GA0114222_109621</name>
</gene>